<dbReference type="EMBL" id="UGJR01000002">
    <property type="protein sequence ID" value="STR40691.1"/>
    <property type="molecule type" value="Genomic_DNA"/>
</dbReference>
<keyword evidence="3" id="KW-0238">DNA-binding</keyword>
<accession>A0A7H4LX15</accession>
<feature type="chain" id="PRO_5028928701" evidence="2">
    <location>
        <begin position="25"/>
        <end position="146"/>
    </location>
</feature>
<dbReference type="GO" id="GO:0003677">
    <property type="term" value="F:DNA binding"/>
    <property type="evidence" value="ECO:0007669"/>
    <property type="project" value="UniProtKB-KW"/>
</dbReference>
<comment type="caution">
    <text evidence="3">The sequence shown here is derived from an EMBL/GenBank/DDBJ whole genome shotgun (WGS) entry which is preliminary data.</text>
</comment>
<sequence>MKMNKLTSLLFAATLGLASGAALAADTGAQSNNGQANSAADAGQVAPDARENVAPNNVDNGKINAGSTDTGGTMLHPNGSTMNHDGCRAMKSTRTQCAKMAAARIPIKRSARTRRRKPTVPPNNLRGIRPEGELRLSFFHFIHPKR</sequence>
<organism evidence="3 4">
    <name type="scientific">Klebsiella michiganensis</name>
    <dbReference type="NCBI Taxonomy" id="1134687"/>
    <lineage>
        <taxon>Bacteria</taxon>
        <taxon>Pseudomonadati</taxon>
        <taxon>Pseudomonadota</taxon>
        <taxon>Gammaproteobacteria</taxon>
        <taxon>Enterobacterales</taxon>
        <taxon>Enterobacteriaceae</taxon>
        <taxon>Klebsiella/Raoultella group</taxon>
        <taxon>Klebsiella</taxon>
    </lineage>
</organism>
<feature type="region of interest" description="Disordered" evidence="1">
    <location>
        <begin position="29"/>
        <end position="86"/>
    </location>
</feature>
<gene>
    <name evidence="3" type="ORF">NCTC11694_01849</name>
</gene>
<name>A0A7H4LX15_9ENTR</name>
<proteinExistence type="predicted"/>
<protein>
    <submittedName>
        <fullName evidence="3">Putative homeobox protein</fullName>
    </submittedName>
</protein>
<keyword evidence="3" id="KW-0371">Homeobox</keyword>
<evidence type="ECO:0000313" key="3">
    <source>
        <dbReference type="EMBL" id="STR40691.1"/>
    </source>
</evidence>
<feature type="signal peptide" evidence="2">
    <location>
        <begin position="1"/>
        <end position="24"/>
    </location>
</feature>
<feature type="compositionally biased region" description="Polar residues" evidence="1">
    <location>
        <begin position="54"/>
        <end position="71"/>
    </location>
</feature>
<dbReference type="AlphaFoldDB" id="A0A7H4LX15"/>
<evidence type="ECO:0000313" key="4">
    <source>
        <dbReference type="Proteomes" id="UP000255050"/>
    </source>
</evidence>
<feature type="compositionally biased region" description="Low complexity" evidence="1">
    <location>
        <begin position="29"/>
        <end position="44"/>
    </location>
</feature>
<dbReference type="Pfam" id="PF13985">
    <property type="entry name" value="YbgS"/>
    <property type="match status" value="1"/>
</dbReference>
<evidence type="ECO:0000256" key="1">
    <source>
        <dbReference type="SAM" id="MobiDB-lite"/>
    </source>
</evidence>
<dbReference type="Proteomes" id="UP000255050">
    <property type="component" value="Unassembled WGS sequence"/>
</dbReference>
<dbReference type="InterPro" id="IPR020363">
    <property type="entry name" value="Uncharacterised_YbgS"/>
</dbReference>
<evidence type="ECO:0000256" key="2">
    <source>
        <dbReference type="SAM" id="SignalP"/>
    </source>
</evidence>
<keyword evidence="2" id="KW-0732">Signal</keyword>
<reference evidence="3 4" key="1">
    <citation type="submission" date="2018-06" db="EMBL/GenBank/DDBJ databases">
        <authorList>
            <consortium name="Pathogen Informatics"/>
            <person name="Doyle S."/>
        </authorList>
    </citation>
    <scope>NUCLEOTIDE SEQUENCE [LARGE SCALE GENOMIC DNA]</scope>
    <source>
        <strain evidence="3 4">NCTC11694</strain>
    </source>
</reference>